<name>A0ABQ9HIT6_9NEOP</name>
<gene>
    <name evidence="2" type="ORF">PR048_016108</name>
</gene>
<accession>A0ABQ9HIT6</accession>
<protein>
    <submittedName>
        <fullName evidence="2">Uncharacterized protein</fullName>
    </submittedName>
</protein>
<evidence type="ECO:0000313" key="3">
    <source>
        <dbReference type="Proteomes" id="UP001159363"/>
    </source>
</evidence>
<reference evidence="2 3" key="1">
    <citation type="submission" date="2023-02" db="EMBL/GenBank/DDBJ databases">
        <title>LHISI_Scaffold_Assembly.</title>
        <authorList>
            <person name="Stuart O.P."/>
            <person name="Cleave R."/>
            <person name="Magrath M.J.L."/>
            <person name="Mikheyev A.S."/>
        </authorList>
    </citation>
    <scope>NUCLEOTIDE SEQUENCE [LARGE SCALE GENOMIC DNA]</scope>
    <source>
        <strain evidence="2">Daus_M_001</strain>
        <tissue evidence="2">Leg muscle</tissue>
    </source>
</reference>
<keyword evidence="3" id="KW-1185">Reference proteome</keyword>
<evidence type="ECO:0000256" key="1">
    <source>
        <dbReference type="SAM" id="MobiDB-lite"/>
    </source>
</evidence>
<sequence>MTASCCSAVVVRREFSAKTRNTQSSAKTLDITELRPERQASHDQSSDIYKSPYERVKRCRERKIRSSDTYKTIYERVKRCRERKINIKASERVNVDVFTQNKRPCPKTAPPNFFLVDEARVCVAGLQAGSVSLDCEKTSPASWRVLVESARTIPPGAILENRDKNSWTGNRTQVVSSTSVMVYHLATTSVSKKTLKSLRCYSLIALCNKQLSPIDKKGPLELTYIAKPHVAKMRKNKLSDVLGAGRLRRVLMSTNDRILKKSGTTSWFRHENERVGSSESRAVLAGNVVQRPNLQRVAADPHPLLAHAPYQLEFLFASQSHARANQTTFISVIYSRIFINGNRCRMMLLVGGFSRESPLSLRLSIPALLHSHLISPSSALKTTLLRASQISQTQHPSSLRRTRLDHVKDYSMHHLTVRDEYFTSSPLNCLMAGCTIVIGGDIVANGHKRVKRFGRPLTSRSREPMNVKRGEHGAAPKYKEQRKREIPEKTRRPAASFVTIPTCEDPPGSDAASSPGEIHSPGKSHGNILKTQ</sequence>
<comment type="caution">
    <text evidence="2">The sequence shown here is derived from an EMBL/GenBank/DDBJ whole genome shotgun (WGS) entry which is preliminary data.</text>
</comment>
<dbReference type="EMBL" id="JARBHB010000005">
    <property type="protein sequence ID" value="KAJ8884251.1"/>
    <property type="molecule type" value="Genomic_DNA"/>
</dbReference>
<dbReference type="Proteomes" id="UP001159363">
    <property type="component" value="Chromosome 4"/>
</dbReference>
<evidence type="ECO:0000313" key="2">
    <source>
        <dbReference type="EMBL" id="KAJ8884251.1"/>
    </source>
</evidence>
<organism evidence="2 3">
    <name type="scientific">Dryococelus australis</name>
    <dbReference type="NCBI Taxonomy" id="614101"/>
    <lineage>
        <taxon>Eukaryota</taxon>
        <taxon>Metazoa</taxon>
        <taxon>Ecdysozoa</taxon>
        <taxon>Arthropoda</taxon>
        <taxon>Hexapoda</taxon>
        <taxon>Insecta</taxon>
        <taxon>Pterygota</taxon>
        <taxon>Neoptera</taxon>
        <taxon>Polyneoptera</taxon>
        <taxon>Phasmatodea</taxon>
        <taxon>Verophasmatodea</taxon>
        <taxon>Anareolatae</taxon>
        <taxon>Phasmatidae</taxon>
        <taxon>Eurycanthinae</taxon>
        <taxon>Dryococelus</taxon>
    </lineage>
</organism>
<feature type="region of interest" description="Disordered" evidence="1">
    <location>
        <begin position="454"/>
        <end position="532"/>
    </location>
</feature>
<feature type="compositionally biased region" description="Basic and acidic residues" evidence="1">
    <location>
        <begin position="460"/>
        <end position="491"/>
    </location>
</feature>
<proteinExistence type="predicted"/>